<reference evidence="1 2" key="1">
    <citation type="submission" date="2018-10" db="EMBL/GenBank/DDBJ databases">
        <title>Isolation, diversity and antifungal activity of actinobacteria from wheat.</title>
        <authorList>
            <person name="Han C."/>
        </authorList>
    </citation>
    <scope>NUCLEOTIDE SEQUENCE [LARGE SCALE GENOMIC DNA]</scope>
    <source>
        <strain evidence="1 2">NEAU-YY642</strain>
    </source>
</reference>
<comment type="caution">
    <text evidence="1">The sequence shown here is derived from an EMBL/GenBank/DDBJ whole genome shotgun (WGS) entry which is preliminary data.</text>
</comment>
<evidence type="ECO:0000313" key="1">
    <source>
        <dbReference type="EMBL" id="RMI41146.1"/>
    </source>
</evidence>
<keyword evidence="2" id="KW-1185">Reference proteome</keyword>
<gene>
    <name evidence="1" type="ORF">EBN88_11670</name>
</gene>
<evidence type="ECO:0000313" key="2">
    <source>
        <dbReference type="Proteomes" id="UP000278673"/>
    </source>
</evidence>
<proteinExistence type="predicted"/>
<feature type="non-terminal residue" evidence="1">
    <location>
        <position position="54"/>
    </location>
</feature>
<protein>
    <submittedName>
        <fullName evidence="1">DUF1049 domain-containing protein</fullName>
    </submittedName>
</protein>
<sequence>MTGVVLAALTVALAVFVGALWSRARDLRRLRAAEADARAARAHARDVEARAAAA</sequence>
<dbReference type="AlphaFoldDB" id="A0A3M2LVL3"/>
<dbReference type="Proteomes" id="UP000278673">
    <property type="component" value="Unassembled WGS sequence"/>
</dbReference>
<accession>A0A3M2LVL3</accession>
<organism evidence="1 2">
    <name type="scientific">Streptomyces triticirhizae</name>
    <dbReference type="NCBI Taxonomy" id="2483353"/>
    <lineage>
        <taxon>Bacteria</taxon>
        <taxon>Bacillati</taxon>
        <taxon>Actinomycetota</taxon>
        <taxon>Actinomycetes</taxon>
        <taxon>Kitasatosporales</taxon>
        <taxon>Streptomycetaceae</taxon>
        <taxon>Streptomyces</taxon>
    </lineage>
</organism>
<dbReference type="EMBL" id="RFFJ01000049">
    <property type="protein sequence ID" value="RMI41146.1"/>
    <property type="molecule type" value="Genomic_DNA"/>
</dbReference>
<name>A0A3M2LVL3_9ACTN</name>